<dbReference type="OrthoDB" id="5592486at2759"/>
<dbReference type="Proteomes" id="UP000298061">
    <property type="component" value="Unassembled WGS sequence"/>
</dbReference>
<dbReference type="STRING" id="135208.A0A4Y9ZP69"/>
<comment type="caution">
    <text evidence="1">The sequence shown here is derived from an EMBL/GenBank/DDBJ whole genome shotgun (WGS) entry which is preliminary data.</text>
</comment>
<accession>A0A4Y9ZP69</accession>
<proteinExistence type="predicted"/>
<dbReference type="EMBL" id="SFCI01001424">
    <property type="protein sequence ID" value="TFY75803.1"/>
    <property type="molecule type" value="Genomic_DNA"/>
</dbReference>
<gene>
    <name evidence="1" type="ORF">EWM64_g8208</name>
</gene>
<organism evidence="1 2">
    <name type="scientific">Hericium alpestre</name>
    <dbReference type="NCBI Taxonomy" id="135208"/>
    <lineage>
        <taxon>Eukaryota</taxon>
        <taxon>Fungi</taxon>
        <taxon>Dikarya</taxon>
        <taxon>Basidiomycota</taxon>
        <taxon>Agaricomycotina</taxon>
        <taxon>Agaricomycetes</taxon>
        <taxon>Russulales</taxon>
        <taxon>Hericiaceae</taxon>
        <taxon>Hericium</taxon>
    </lineage>
</organism>
<evidence type="ECO:0000313" key="2">
    <source>
        <dbReference type="Proteomes" id="UP000298061"/>
    </source>
</evidence>
<evidence type="ECO:0000313" key="1">
    <source>
        <dbReference type="EMBL" id="TFY75803.1"/>
    </source>
</evidence>
<name>A0A4Y9ZP69_9AGAM</name>
<reference evidence="1 2" key="1">
    <citation type="submission" date="2019-02" db="EMBL/GenBank/DDBJ databases">
        <title>Genome sequencing of the rare red list fungi Hericium alpestre (H. flagellum).</title>
        <authorList>
            <person name="Buettner E."/>
            <person name="Kellner H."/>
        </authorList>
    </citation>
    <scope>NUCLEOTIDE SEQUENCE [LARGE SCALE GENOMIC DNA]</scope>
    <source>
        <strain evidence="1 2">DSM 108284</strain>
    </source>
</reference>
<keyword evidence="2" id="KW-1185">Reference proteome</keyword>
<dbReference type="AlphaFoldDB" id="A0A4Y9ZP69"/>
<protein>
    <submittedName>
        <fullName evidence="1">Uncharacterized protein</fullName>
    </submittedName>
</protein>
<sequence>GSQTAVEKVEVEEKKMEERERTREDVLKASTERLSAVFDWLVEQVPTDALGIRVGGDKGKKQEKEKKSDLETSKDLERFYVALCRKLYDEGL</sequence>
<feature type="non-terminal residue" evidence="1">
    <location>
        <position position="1"/>
    </location>
</feature>